<evidence type="ECO:0000313" key="1">
    <source>
        <dbReference type="EMBL" id="KIJ46641.1"/>
    </source>
</evidence>
<keyword evidence="2" id="KW-1185">Reference proteome</keyword>
<dbReference type="Pfam" id="PF17784">
    <property type="entry name" value="Sulfotransfer_4"/>
    <property type="match status" value="1"/>
</dbReference>
<dbReference type="InterPro" id="IPR027417">
    <property type="entry name" value="P-loop_NTPase"/>
</dbReference>
<dbReference type="SUPFAM" id="SSF52540">
    <property type="entry name" value="P-loop containing nucleoside triphosphate hydrolases"/>
    <property type="match status" value="1"/>
</dbReference>
<accession>A0A0C9VHE1</accession>
<organism evidence="1 2">
    <name type="scientific">Sphaerobolus stellatus (strain SS14)</name>
    <dbReference type="NCBI Taxonomy" id="990650"/>
    <lineage>
        <taxon>Eukaryota</taxon>
        <taxon>Fungi</taxon>
        <taxon>Dikarya</taxon>
        <taxon>Basidiomycota</taxon>
        <taxon>Agaricomycotina</taxon>
        <taxon>Agaricomycetes</taxon>
        <taxon>Phallomycetidae</taxon>
        <taxon>Geastrales</taxon>
        <taxon>Sphaerobolaceae</taxon>
        <taxon>Sphaerobolus</taxon>
    </lineage>
</organism>
<name>A0A0C9VHE1_SPHS4</name>
<evidence type="ECO:0000313" key="2">
    <source>
        <dbReference type="Proteomes" id="UP000054279"/>
    </source>
</evidence>
<dbReference type="AlphaFoldDB" id="A0A0C9VHE1"/>
<dbReference type="HOGENOM" id="CLU_061199_2_0_1"/>
<gene>
    <name evidence="1" type="ORF">M422DRAFT_249797</name>
</gene>
<protein>
    <recommendedName>
        <fullName evidence="3">Sulfotransferase</fullName>
    </recommendedName>
</protein>
<dbReference type="PANTHER" id="PTHR36978">
    <property type="entry name" value="P-LOOP CONTAINING NUCLEOTIDE TRIPHOSPHATE HYDROLASE"/>
    <property type="match status" value="1"/>
</dbReference>
<dbReference type="InterPro" id="IPR040632">
    <property type="entry name" value="Sulfotransfer_4"/>
</dbReference>
<dbReference type="OrthoDB" id="3348095at2759"/>
<evidence type="ECO:0008006" key="3">
    <source>
        <dbReference type="Google" id="ProtNLM"/>
    </source>
</evidence>
<dbReference type="Gene3D" id="3.40.50.300">
    <property type="entry name" value="P-loop containing nucleotide triphosphate hydrolases"/>
    <property type="match status" value="1"/>
</dbReference>
<dbReference type="EMBL" id="KN837106">
    <property type="protein sequence ID" value="KIJ46641.1"/>
    <property type="molecule type" value="Genomic_DNA"/>
</dbReference>
<proteinExistence type="predicted"/>
<dbReference type="PANTHER" id="PTHR36978:SF4">
    <property type="entry name" value="P-LOOP CONTAINING NUCLEOSIDE TRIPHOSPHATE HYDROLASE PROTEIN"/>
    <property type="match status" value="1"/>
</dbReference>
<dbReference type="Proteomes" id="UP000054279">
    <property type="component" value="Unassembled WGS sequence"/>
</dbReference>
<sequence length="181" mass="20593">MAANDFNKIPKIIGLGLGRTGTSSLLFAFESICIKPAYHVTSIIKRKAKGEFDQWRKIALGVLTILALKGGTVEEILKLLDPYPVVLDYPAAMYPELLYEAYPRCEIYSGNDSAKWALSVQNTFKKRREQYKTSLNSPDPFWKAWYAFVTEIIDEEFVKHTEKVKKAVPADKLHIYEVNEG</sequence>
<reference evidence="1 2" key="1">
    <citation type="submission" date="2014-06" db="EMBL/GenBank/DDBJ databases">
        <title>Evolutionary Origins and Diversification of the Mycorrhizal Mutualists.</title>
        <authorList>
            <consortium name="DOE Joint Genome Institute"/>
            <consortium name="Mycorrhizal Genomics Consortium"/>
            <person name="Kohler A."/>
            <person name="Kuo A."/>
            <person name="Nagy L.G."/>
            <person name="Floudas D."/>
            <person name="Copeland A."/>
            <person name="Barry K.W."/>
            <person name="Cichocki N."/>
            <person name="Veneault-Fourrey C."/>
            <person name="LaButti K."/>
            <person name="Lindquist E.A."/>
            <person name="Lipzen A."/>
            <person name="Lundell T."/>
            <person name="Morin E."/>
            <person name="Murat C."/>
            <person name="Riley R."/>
            <person name="Ohm R."/>
            <person name="Sun H."/>
            <person name="Tunlid A."/>
            <person name="Henrissat B."/>
            <person name="Grigoriev I.V."/>
            <person name="Hibbett D.S."/>
            <person name="Martin F."/>
        </authorList>
    </citation>
    <scope>NUCLEOTIDE SEQUENCE [LARGE SCALE GENOMIC DNA]</scope>
    <source>
        <strain evidence="1 2">SS14</strain>
    </source>
</reference>